<gene>
    <name evidence="1" type="ORF">SAMN05444272_4508</name>
</gene>
<dbReference type="RefSeq" id="WP_073015624.1">
    <property type="nucleotide sequence ID" value="NZ_FRBW01000009.1"/>
</dbReference>
<dbReference type="OrthoDB" id="8264995at2"/>
<organism evidence="1 2">
    <name type="scientific">Roseibium suaedae</name>
    <dbReference type="NCBI Taxonomy" id="735517"/>
    <lineage>
        <taxon>Bacteria</taxon>
        <taxon>Pseudomonadati</taxon>
        <taxon>Pseudomonadota</taxon>
        <taxon>Alphaproteobacteria</taxon>
        <taxon>Hyphomicrobiales</taxon>
        <taxon>Stappiaceae</taxon>
        <taxon>Roseibium</taxon>
    </lineage>
</organism>
<dbReference type="EMBL" id="FRBW01000009">
    <property type="protein sequence ID" value="SHN18369.1"/>
    <property type="molecule type" value="Genomic_DNA"/>
</dbReference>
<reference evidence="1 2" key="1">
    <citation type="submission" date="2016-11" db="EMBL/GenBank/DDBJ databases">
        <authorList>
            <person name="Jaros S."/>
            <person name="Januszkiewicz K."/>
            <person name="Wedrychowicz H."/>
        </authorList>
    </citation>
    <scope>NUCLEOTIDE SEQUENCE [LARGE SCALE GENOMIC DNA]</scope>
    <source>
        <strain evidence="1 2">DSM 22153</strain>
    </source>
</reference>
<sequence>MKLIDIEKLLRWAYCEELIKDKPQRTGPAPVKSAWASVGSFAELLTRVDDNRYGVLPDLDSEGEPHPDAVCVHHAVARLDGRGIVLSRKWNPMPELMKFESYADQALDQARSVLVRTGANGVPVLRQSLSVLVRKVAVLGHAPDGAGECPELKALTGANGAPIGFREVVEHSVGPFGEVREFAYEVDDGWDARRKGLKPGAYFKFQLSPDPIPVLVERGEFALYRMALDELAENLRGKLSEFEPVATRRSWRPWDGGMGADWSGGVFGRILKGVNSAEVT</sequence>
<keyword evidence="2" id="KW-1185">Reference proteome</keyword>
<evidence type="ECO:0000313" key="2">
    <source>
        <dbReference type="Proteomes" id="UP000186002"/>
    </source>
</evidence>
<name>A0A1M7PM55_9HYPH</name>
<dbReference type="AlphaFoldDB" id="A0A1M7PM55"/>
<evidence type="ECO:0000313" key="1">
    <source>
        <dbReference type="EMBL" id="SHN18369.1"/>
    </source>
</evidence>
<accession>A0A1M7PM55</accession>
<proteinExistence type="predicted"/>
<dbReference type="STRING" id="735517.SAMN05444272_4508"/>
<protein>
    <submittedName>
        <fullName evidence="1">Uncharacterized protein</fullName>
    </submittedName>
</protein>
<dbReference type="Proteomes" id="UP000186002">
    <property type="component" value="Unassembled WGS sequence"/>
</dbReference>